<evidence type="ECO:0000259" key="1">
    <source>
        <dbReference type="Pfam" id="PF13601"/>
    </source>
</evidence>
<dbReference type="Gene3D" id="1.10.10.10">
    <property type="entry name" value="Winged helix-like DNA-binding domain superfamily/Winged helix DNA-binding domain"/>
    <property type="match status" value="1"/>
</dbReference>
<dbReference type="EMBL" id="DRTD01000682">
    <property type="protein sequence ID" value="HHE55929.1"/>
    <property type="molecule type" value="Genomic_DNA"/>
</dbReference>
<dbReference type="SUPFAM" id="SSF46785">
    <property type="entry name" value="Winged helix' DNA-binding domain"/>
    <property type="match status" value="1"/>
</dbReference>
<accession>A0A7V5H4X9</accession>
<dbReference type="Pfam" id="PF13601">
    <property type="entry name" value="HTH_34"/>
    <property type="match status" value="1"/>
</dbReference>
<dbReference type="AlphaFoldDB" id="A0A7V5H4X9"/>
<dbReference type="InterPro" id="IPR027395">
    <property type="entry name" value="WH_DNA-bd_dom"/>
</dbReference>
<dbReference type="PANTHER" id="PTHR37318:SF1">
    <property type="entry name" value="BSL7504 PROTEIN"/>
    <property type="match status" value="1"/>
</dbReference>
<sequence length="100" mass="11211">MPENVLPPLDPVLHSRVRLGIVSILAGVKEATFSFLREKLGTTDGNLSANINKLETEGYLEVIKTFQGKKPVTSCRLTEKGKTAFSQYVETLEHYYLLKK</sequence>
<comment type="caution">
    <text evidence="2">The sequence shown here is derived from an EMBL/GenBank/DDBJ whole genome shotgun (WGS) entry which is preliminary data.</text>
</comment>
<evidence type="ECO:0000313" key="2">
    <source>
        <dbReference type="EMBL" id="HHE55929.1"/>
    </source>
</evidence>
<feature type="domain" description="Winged helix DNA-binding" evidence="1">
    <location>
        <begin position="17"/>
        <end position="95"/>
    </location>
</feature>
<dbReference type="PANTHER" id="PTHR37318">
    <property type="entry name" value="BSL7504 PROTEIN"/>
    <property type="match status" value="1"/>
</dbReference>
<dbReference type="InterPro" id="IPR036390">
    <property type="entry name" value="WH_DNA-bd_sf"/>
</dbReference>
<proteinExistence type="predicted"/>
<protein>
    <submittedName>
        <fullName evidence="2">Transcriptional regulator</fullName>
    </submittedName>
</protein>
<dbReference type="Proteomes" id="UP000886111">
    <property type="component" value="Unassembled WGS sequence"/>
</dbReference>
<organism evidence="2">
    <name type="scientific">Caldithrix abyssi</name>
    <dbReference type="NCBI Taxonomy" id="187145"/>
    <lineage>
        <taxon>Bacteria</taxon>
        <taxon>Pseudomonadati</taxon>
        <taxon>Calditrichota</taxon>
        <taxon>Calditrichia</taxon>
        <taxon>Calditrichales</taxon>
        <taxon>Calditrichaceae</taxon>
        <taxon>Caldithrix</taxon>
    </lineage>
</organism>
<gene>
    <name evidence="2" type="ORF">ENL21_09115</name>
</gene>
<reference evidence="2" key="1">
    <citation type="journal article" date="2020" name="mSystems">
        <title>Genome- and Community-Level Interaction Insights into Carbon Utilization and Element Cycling Functions of Hydrothermarchaeota in Hydrothermal Sediment.</title>
        <authorList>
            <person name="Zhou Z."/>
            <person name="Liu Y."/>
            <person name="Xu W."/>
            <person name="Pan J."/>
            <person name="Luo Z.H."/>
            <person name="Li M."/>
        </authorList>
    </citation>
    <scope>NUCLEOTIDE SEQUENCE [LARGE SCALE GENOMIC DNA]</scope>
    <source>
        <strain evidence="2">HyVt-76</strain>
    </source>
</reference>
<name>A0A7V5H4X9_CALAY</name>
<dbReference type="InterPro" id="IPR036388">
    <property type="entry name" value="WH-like_DNA-bd_sf"/>
</dbReference>